<evidence type="ECO:0000256" key="1">
    <source>
        <dbReference type="SAM" id="Phobius"/>
    </source>
</evidence>
<sequence length="73" mass="7747">MTEVLLAVGGLVVLVGVPVGFLLLGRRARRRGIGGSVLAPLEEIWDPVAHRTNIEIQVQAEAEAPAPSPDDRP</sequence>
<proteinExistence type="predicted"/>
<keyword evidence="1" id="KW-1133">Transmembrane helix</keyword>
<evidence type="ECO:0000313" key="2">
    <source>
        <dbReference type="EMBL" id="NYJ07182.1"/>
    </source>
</evidence>
<dbReference type="RefSeq" id="WP_179714521.1">
    <property type="nucleotide sequence ID" value="NZ_JACBZT010000001.1"/>
</dbReference>
<dbReference type="EMBL" id="JACBZT010000001">
    <property type="protein sequence ID" value="NYJ07182.1"/>
    <property type="molecule type" value="Genomic_DNA"/>
</dbReference>
<accession>A0A853CKW4</accession>
<comment type="caution">
    <text evidence="2">The sequence shown here is derived from an EMBL/GenBank/DDBJ whole genome shotgun (WGS) entry which is preliminary data.</text>
</comment>
<keyword evidence="1" id="KW-0472">Membrane</keyword>
<keyword evidence="1" id="KW-0812">Transmembrane</keyword>
<feature type="transmembrane region" description="Helical" evidence="1">
    <location>
        <begin position="6"/>
        <end position="24"/>
    </location>
</feature>
<keyword evidence="3" id="KW-1185">Reference proteome</keyword>
<name>A0A853CKW4_9ACTN</name>
<evidence type="ECO:0000313" key="3">
    <source>
        <dbReference type="Proteomes" id="UP000541969"/>
    </source>
</evidence>
<dbReference type="AlphaFoldDB" id="A0A853CKW4"/>
<dbReference type="Proteomes" id="UP000541969">
    <property type="component" value="Unassembled WGS sequence"/>
</dbReference>
<protein>
    <submittedName>
        <fullName evidence="2">Uncharacterized protein</fullName>
    </submittedName>
</protein>
<gene>
    <name evidence="2" type="ORF">GGQ55_003460</name>
</gene>
<reference evidence="2 3" key="1">
    <citation type="submission" date="2020-07" db="EMBL/GenBank/DDBJ databases">
        <title>Sequencing the genomes of 1000 actinobacteria strains.</title>
        <authorList>
            <person name="Klenk H.-P."/>
        </authorList>
    </citation>
    <scope>NUCLEOTIDE SEQUENCE [LARGE SCALE GENOMIC DNA]</scope>
    <source>
        <strain evidence="2 3">DSM 104001</strain>
    </source>
</reference>
<organism evidence="2 3">
    <name type="scientific">Petropleomorpha daqingensis</name>
    <dbReference type="NCBI Taxonomy" id="2026353"/>
    <lineage>
        <taxon>Bacteria</taxon>
        <taxon>Bacillati</taxon>
        <taxon>Actinomycetota</taxon>
        <taxon>Actinomycetes</taxon>
        <taxon>Geodermatophilales</taxon>
        <taxon>Geodermatophilaceae</taxon>
        <taxon>Petropleomorpha</taxon>
    </lineage>
</organism>